<dbReference type="SUPFAM" id="SSF103473">
    <property type="entry name" value="MFS general substrate transporter"/>
    <property type="match status" value="1"/>
</dbReference>
<dbReference type="Gene3D" id="3.40.50.150">
    <property type="entry name" value="Vaccinia Virus protein VP39"/>
    <property type="match status" value="1"/>
</dbReference>
<dbReference type="PANTHER" id="PTHR43317:SF1">
    <property type="entry name" value="THERMOSPERMINE SYNTHASE ACAULIS5"/>
    <property type="match status" value="1"/>
</dbReference>
<evidence type="ECO:0000256" key="5">
    <source>
        <dbReference type="SAM" id="Phobius"/>
    </source>
</evidence>
<evidence type="ECO:0000259" key="6">
    <source>
        <dbReference type="PROSITE" id="PS51006"/>
    </source>
</evidence>
<protein>
    <submittedName>
        <fullName evidence="7">Fused MFS/spermidine synthase</fullName>
    </submittedName>
</protein>
<dbReference type="RefSeq" id="WP_136968337.1">
    <property type="nucleotide sequence ID" value="NZ_JARZHI010000074.1"/>
</dbReference>
<feature type="transmembrane region" description="Helical" evidence="5">
    <location>
        <begin position="121"/>
        <end position="143"/>
    </location>
</feature>
<feature type="transmembrane region" description="Helical" evidence="5">
    <location>
        <begin position="422"/>
        <end position="441"/>
    </location>
</feature>
<accession>A0ABT6P6A0</accession>
<feature type="transmembrane region" description="Helical" evidence="5">
    <location>
        <begin position="49"/>
        <end position="70"/>
    </location>
</feature>
<comment type="similarity">
    <text evidence="1">Belongs to the spermidine/spermine synthase family.</text>
</comment>
<feature type="domain" description="PABS" evidence="6">
    <location>
        <begin position="486"/>
        <end position="725"/>
    </location>
</feature>
<feature type="transmembrane region" description="Helical" evidence="5">
    <location>
        <begin position="164"/>
        <end position="187"/>
    </location>
</feature>
<dbReference type="PROSITE" id="PS51006">
    <property type="entry name" value="PABS_2"/>
    <property type="match status" value="1"/>
</dbReference>
<dbReference type="Proteomes" id="UP001160301">
    <property type="component" value="Unassembled WGS sequence"/>
</dbReference>
<dbReference type="Gene3D" id="1.20.1250.20">
    <property type="entry name" value="MFS general substrate transporter like domains"/>
    <property type="match status" value="1"/>
</dbReference>
<name>A0ABT6P6A0_9BACT</name>
<reference evidence="7 8" key="1">
    <citation type="submission" date="2023-04" db="EMBL/GenBank/DDBJ databases">
        <title>The genome sequence of Polyangium sorediatum DSM14670.</title>
        <authorList>
            <person name="Zhang X."/>
        </authorList>
    </citation>
    <scope>NUCLEOTIDE SEQUENCE [LARGE SCALE GENOMIC DNA]</scope>
    <source>
        <strain evidence="7 8">DSM 14670</strain>
    </source>
</reference>
<feature type="transmembrane region" description="Helical" evidence="5">
    <location>
        <begin position="242"/>
        <end position="262"/>
    </location>
</feature>
<feature type="transmembrane region" description="Helical" evidence="5">
    <location>
        <begin position="351"/>
        <end position="377"/>
    </location>
</feature>
<gene>
    <name evidence="7" type="ORF">QHF89_41995</name>
</gene>
<sequence length="1054" mass="112612">MTQPRPSPPSSSAHPLKVALLLFGSGLSALVYQTAWQRELRLVFGSSTAASAAVLAIFIGGAGAGSLLFGKRSDASPRPLRLYGRLELAIAALAAVSPFAIDLARIVYRAAGGTFLLGMTLGTALRLALAALVIGAPTVLMGGTLPSAARSAESQTDTQRRAVGWLYAANTLGAVAGATLCTLLLLETLGTRGALWVAALLNAIVAGLALLVDQRLAPMTEEPTSKADENAAESKANMPPRFVLVFAALSGFLFFWLELVWYRLLGPLLGGTVYTFGVILAVVLLGIGLGGLLYPLLFRKRAPSARGLALTAALEALFVAVPFALGDRLAVLALAVRPEAGAGLFHYVPGWIALTAIMAFPAALVAGVQYPLLVALLGEGRTRVGSHLGTVGAHNTLGAMVGSLAGGFLLVPSLGALGSMRVVVFGLLAMAAGAAFFAFRVPALRRMIAAPLSAALAFAAILTPGPSAVLRHTPIGAGRVDRVLLDTPAFTRAWIEDVKRLIIWQTEGRESSVAIDGTDGIAMVVNGKIDGNARGDASTQVMGGLLGALLHPDPKHAMVIGFGTGSSAGWLGKVPAMERVDVAELEPSMLEIGRRCAPVNEDVLSNPKVRVLLGDAREILPTVPARYDVVFSEPSNPYRAGVASLFTQEYYRAVRGRLKEGGLFLQWVQIYEIDVDTLRTIYATLASVFPAVETWYLGWSDLVLVASEAPLVHDTDLLRTKLAAEPYRRALLNAWRTEGIEGLFAHYVAGPPFARAIADVPGAVYNTDDRNRVEFGFARAVGNFGSVSTFFEPVRHRKEDRPKLKSGNLDFVRVAEDRAAQVAGDGSDPAMPEHLTPEAEVRVQALVNYAAGNLEGALAKWGFQEQAPVGPVETTLVAEGLAWKADDAVLPLLERHARDFPIEADVIRARYEYAKGRRAEAVKLLEGAFAAYRRDPWPSTAVMNRAMDLTRELGQSAPADARRLFAALDTPFSVLVLESTRRSLRVDLSEVLPEENACVAAFAIFEPHPPWDERMLGLRRDCYARFMHPLAAEASRATERRAACVGWRGWLTCL</sequence>
<dbReference type="EMBL" id="JARZHI010000074">
    <property type="protein sequence ID" value="MDI1436151.1"/>
    <property type="molecule type" value="Genomic_DNA"/>
</dbReference>
<feature type="transmembrane region" description="Helical" evidence="5">
    <location>
        <begin position="448"/>
        <end position="465"/>
    </location>
</feature>
<keyword evidence="5" id="KW-0812">Transmembrane</keyword>
<keyword evidence="3 4" id="KW-0620">Polyamine biosynthesis</keyword>
<dbReference type="InterPro" id="IPR030374">
    <property type="entry name" value="PABS"/>
</dbReference>
<keyword evidence="5" id="KW-1133">Transmembrane helix</keyword>
<feature type="transmembrane region" description="Helical" evidence="5">
    <location>
        <begin position="82"/>
        <end position="101"/>
    </location>
</feature>
<comment type="caution">
    <text evidence="4">Lacks conserved residue(s) required for the propagation of feature annotation.</text>
</comment>
<organism evidence="7 8">
    <name type="scientific">Polyangium sorediatum</name>
    <dbReference type="NCBI Taxonomy" id="889274"/>
    <lineage>
        <taxon>Bacteria</taxon>
        <taxon>Pseudomonadati</taxon>
        <taxon>Myxococcota</taxon>
        <taxon>Polyangia</taxon>
        <taxon>Polyangiales</taxon>
        <taxon>Polyangiaceae</taxon>
        <taxon>Polyangium</taxon>
    </lineage>
</organism>
<keyword evidence="5" id="KW-0472">Membrane</keyword>
<dbReference type="SUPFAM" id="SSF53335">
    <property type="entry name" value="S-adenosyl-L-methionine-dependent methyltransferases"/>
    <property type="match status" value="1"/>
</dbReference>
<feature type="transmembrane region" description="Helical" evidence="5">
    <location>
        <begin position="274"/>
        <end position="296"/>
    </location>
</feature>
<feature type="transmembrane region" description="Helical" evidence="5">
    <location>
        <begin position="193"/>
        <end position="212"/>
    </location>
</feature>
<evidence type="ECO:0000256" key="1">
    <source>
        <dbReference type="ARBA" id="ARBA00007867"/>
    </source>
</evidence>
<dbReference type="InterPro" id="IPR029063">
    <property type="entry name" value="SAM-dependent_MTases_sf"/>
</dbReference>
<dbReference type="InterPro" id="IPR036259">
    <property type="entry name" value="MFS_trans_sf"/>
</dbReference>
<evidence type="ECO:0000256" key="3">
    <source>
        <dbReference type="ARBA" id="ARBA00023115"/>
    </source>
</evidence>
<dbReference type="Pfam" id="PF01564">
    <property type="entry name" value="Spermine_synth"/>
    <property type="match status" value="1"/>
</dbReference>
<evidence type="ECO:0000256" key="2">
    <source>
        <dbReference type="ARBA" id="ARBA00022679"/>
    </source>
</evidence>
<proteinExistence type="inferred from homology"/>
<keyword evidence="2 4" id="KW-0808">Transferase</keyword>
<feature type="transmembrane region" description="Helical" evidence="5">
    <location>
        <begin position="397"/>
        <end position="416"/>
    </location>
</feature>
<dbReference type="NCBIfam" id="NF037959">
    <property type="entry name" value="MFS_SpdSyn"/>
    <property type="match status" value="2"/>
</dbReference>
<comment type="caution">
    <text evidence="7">The sequence shown here is derived from an EMBL/GenBank/DDBJ whole genome shotgun (WGS) entry which is preliminary data.</text>
</comment>
<dbReference type="CDD" id="cd02440">
    <property type="entry name" value="AdoMet_MTases"/>
    <property type="match status" value="1"/>
</dbReference>
<dbReference type="PANTHER" id="PTHR43317">
    <property type="entry name" value="THERMOSPERMINE SYNTHASE ACAULIS5"/>
    <property type="match status" value="1"/>
</dbReference>
<evidence type="ECO:0000256" key="4">
    <source>
        <dbReference type="PROSITE-ProRule" id="PRU00354"/>
    </source>
</evidence>
<evidence type="ECO:0000313" key="8">
    <source>
        <dbReference type="Proteomes" id="UP001160301"/>
    </source>
</evidence>
<keyword evidence="8" id="KW-1185">Reference proteome</keyword>
<feature type="transmembrane region" description="Helical" evidence="5">
    <location>
        <begin position="308"/>
        <end position="331"/>
    </location>
</feature>
<evidence type="ECO:0000313" key="7">
    <source>
        <dbReference type="EMBL" id="MDI1436151.1"/>
    </source>
</evidence>